<dbReference type="GO" id="GO:0016836">
    <property type="term" value="F:hydro-lyase activity"/>
    <property type="evidence" value="ECO:0007669"/>
    <property type="project" value="UniProtKB-UniRule"/>
</dbReference>
<evidence type="ECO:0000313" key="6">
    <source>
        <dbReference type="Proteomes" id="UP000266340"/>
    </source>
</evidence>
<accession>A0A398CTP6</accession>
<dbReference type="SUPFAM" id="SSF53850">
    <property type="entry name" value="Periplasmic binding protein-like II"/>
    <property type="match status" value="1"/>
</dbReference>
<comment type="catalytic activity">
    <reaction evidence="4">
        <text>chorismate = 3-[(1-carboxyvinyl)-oxy]benzoate + H2O</text>
        <dbReference type="Rhea" id="RHEA:40051"/>
        <dbReference type="ChEBI" id="CHEBI:15377"/>
        <dbReference type="ChEBI" id="CHEBI:29748"/>
        <dbReference type="ChEBI" id="CHEBI:76981"/>
        <dbReference type="EC" id="4.2.1.151"/>
    </reaction>
</comment>
<evidence type="ECO:0000256" key="1">
    <source>
        <dbReference type="ARBA" id="ARBA00004863"/>
    </source>
</evidence>
<comment type="pathway">
    <text evidence="1 4">Quinol/quinone metabolism; menaquinone biosynthesis.</text>
</comment>
<organism evidence="5 6">
    <name type="scientific">Cohnella faecalis</name>
    <dbReference type="NCBI Taxonomy" id="2315694"/>
    <lineage>
        <taxon>Bacteria</taxon>
        <taxon>Bacillati</taxon>
        <taxon>Bacillota</taxon>
        <taxon>Bacilli</taxon>
        <taxon>Bacillales</taxon>
        <taxon>Paenibacillaceae</taxon>
        <taxon>Cohnella</taxon>
    </lineage>
</organism>
<dbReference type="OrthoDB" id="9810112at2"/>
<protein>
    <recommendedName>
        <fullName evidence="4">Chorismate dehydratase</fullName>
        <ecNumber evidence="4">4.2.1.151</ecNumber>
    </recommendedName>
    <alternativeName>
        <fullName evidence="4">Menaquinone biosynthetic enzyme MqnA</fullName>
    </alternativeName>
</protein>
<dbReference type="UniPathway" id="UPA00079"/>
<dbReference type="PANTHER" id="PTHR37690">
    <property type="entry name" value="CHORISMATE DEHYDRATASE"/>
    <property type="match status" value="1"/>
</dbReference>
<gene>
    <name evidence="4" type="primary">mqnA</name>
    <name evidence="5" type="ORF">D3H35_03930</name>
</gene>
<dbReference type="CDD" id="cd13634">
    <property type="entry name" value="PBP2_Sco4506"/>
    <property type="match status" value="1"/>
</dbReference>
<dbReference type="Pfam" id="PF02621">
    <property type="entry name" value="VitK2_biosynth"/>
    <property type="match status" value="1"/>
</dbReference>
<comment type="similarity">
    <text evidence="4">Belongs to the MqnA/MqnD family. MqnA subfamily.</text>
</comment>
<evidence type="ECO:0000256" key="4">
    <source>
        <dbReference type="HAMAP-Rule" id="MF_00995"/>
    </source>
</evidence>
<dbReference type="InterPro" id="IPR030868">
    <property type="entry name" value="MqnA"/>
</dbReference>
<sequence length="293" mass="33069">MSSKLHRPIRIGRIDYTNVWPVFHHFDESALACEAEIVREMPAALNRKLRAGEIDVAAISSFAYGQSSDRYYLLPDLSVSALGRVQSILLFLKSPLEKAIHGKIALTTTSATSVNLLKIIMEKFYGGKPVYEDAEPSLDRMLEHADAALLIGDHAIRASWEKRGYRVLDLGEVWNVWTGHWMTFALWAVRRETADSRPDAVRSIYEALLASKHASESDREPIIRKAINQIGGTRSYWEGYFSNLHHGFAKEQQAGLALYFQYARELGLMDGQPSLTEWPEAKAAYSRKSQVNL</sequence>
<dbReference type="InterPro" id="IPR003773">
    <property type="entry name" value="Menaquinone_biosynth"/>
</dbReference>
<evidence type="ECO:0000313" key="5">
    <source>
        <dbReference type="EMBL" id="RIE04649.1"/>
    </source>
</evidence>
<comment type="caution">
    <text evidence="5">The sequence shown here is derived from an EMBL/GenBank/DDBJ whole genome shotgun (WGS) entry which is preliminary data.</text>
</comment>
<proteinExistence type="inferred from homology"/>
<dbReference type="RefSeq" id="WP_119147848.1">
    <property type="nucleotide sequence ID" value="NZ_JBHSOV010000005.1"/>
</dbReference>
<name>A0A398CTP6_9BACL</name>
<dbReference type="PANTHER" id="PTHR37690:SF1">
    <property type="entry name" value="CHORISMATE DEHYDRATASE"/>
    <property type="match status" value="1"/>
</dbReference>
<dbReference type="HAMAP" id="MF_00995">
    <property type="entry name" value="MqnA"/>
    <property type="match status" value="1"/>
</dbReference>
<evidence type="ECO:0000256" key="3">
    <source>
        <dbReference type="ARBA" id="ARBA00023239"/>
    </source>
</evidence>
<keyword evidence="6" id="KW-1185">Reference proteome</keyword>
<dbReference type="Proteomes" id="UP000266340">
    <property type="component" value="Unassembled WGS sequence"/>
</dbReference>
<evidence type="ECO:0000256" key="2">
    <source>
        <dbReference type="ARBA" id="ARBA00022428"/>
    </source>
</evidence>
<keyword evidence="3 4" id="KW-0456">Lyase</keyword>
<dbReference type="AlphaFoldDB" id="A0A398CTP6"/>
<reference evidence="5 6" key="1">
    <citation type="submission" date="2018-09" db="EMBL/GenBank/DDBJ databases">
        <title>Cohnella cavernae sp. nov., isolated from a karst cave.</title>
        <authorList>
            <person name="Zhu H."/>
        </authorList>
    </citation>
    <scope>NUCLEOTIDE SEQUENCE [LARGE SCALE GENOMIC DNA]</scope>
    <source>
        <strain evidence="5 6">K2E09-144</strain>
    </source>
</reference>
<dbReference type="EMBL" id="QXJM01000023">
    <property type="protein sequence ID" value="RIE04649.1"/>
    <property type="molecule type" value="Genomic_DNA"/>
</dbReference>
<comment type="function">
    <text evidence="4">Catalyzes the dehydration of chorismate into 3-[(1-carboxyvinyl)oxy]benzoate, a step in the biosynthesis of menaquinone (MK, vitamin K2).</text>
</comment>
<dbReference type="EC" id="4.2.1.151" evidence="4"/>
<keyword evidence="2 4" id="KW-0474">Menaquinone biosynthesis</keyword>
<dbReference type="GO" id="GO:0009234">
    <property type="term" value="P:menaquinone biosynthetic process"/>
    <property type="evidence" value="ECO:0007669"/>
    <property type="project" value="UniProtKB-UniRule"/>
</dbReference>
<dbReference type="Gene3D" id="3.40.190.10">
    <property type="entry name" value="Periplasmic binding protein-like II"/>
    <property type="match status" value="2"/>
</dbReference>